<dbReference type="OrthoDB" id="10615018at2759"/>
<feature type="compositionally biased region" description="Basic and acidic residues" evidence="1">
    <location>
        <begin position="28"/>
        <end position="38"/>
    </location>
</feature>
<feature type="compositionally biased region" description="Basic and acidic residues" evidence="1">
    <location>
        <begin position="60"/>
        <end position="77"/>
    </location>
</feature>
<feature type="compositionally biased region" description="Basic and acidic residues" evidence="1">
    <location>
        <begin position="101"/>
        <end position="129"/>
    </location>
</feature>
<dbReference type="AlphaFoldDB" id="A0A9N8DM16"/>
<evidence type="ECO:0000313" key="3">
    <source>
        <dbReference type="Proteomes" id="UP001153069"/>
    </source>
</evidence>
<accession>A0A9N8DM16</accession>
<dbReference type="EMBL" id="CAICTM010000199">
    <property type="protein sequence ID" value="CAB9504540.1"/>
    <property type="molecule type" value="Genomic_DNA"/>
</dbReference>
<proteinExistence type="predicted"/>
<feature type="compositionally biased region" description="Basic and acidic residues" evidence="1">
    <location>
        <begin position="182"/>
        <end position="213"/>
    </location>
</feature>
<comment type="caution">
    <text evidence="2">The sequence shown here is derived from an EMBL/GenBank/DDBJ whole genome shotgun (WGS) entry which is preliminary data.</text>
</comment>
<name>A0A9N8DM16_9STRA</name>
<keyword evidence="3" id="KW-1185">Reference proteome</keyword>
<evidence type="ECO:0000313" key="2">
    <source>
        <dbReference type="EMBL" id="CAB9504540.1"/>
    </source>
</evidence>
<gene>
    <name evidence="2" type="ORF">SEMRO_200_G084750.1</name>
</gene>
<organism evidence="2 3">
    <name type="scientific">Seminavis robusta</name>
    <dbReference type="NCBI Taxonomy" id="568900"/>
    <lineage>
        <taxon>Eukaryota</taxon>
        <taxon>Sar</taxon>
        <taxon>Stramenopiles</taxon>
        <taxon>Ochrophyta</taxon>
        <taxon>Bacillariophyta</taxon>
        <taxon>Bacillariophyceae</taxon>
        <taxon>Bacillariophycidae</taxon>
        <taxon>Naviculales</taxon>
        <taxon>Naviculaceae</taxon>
        <taxon>Seminavis</taxon>
    </lineage>
</organism>
<feature type="compositionally biased region" description="Polar residues" evidence="1">
    <location>
        <begin position="164"/>
        <end position="177"/>
    </location>
</feature>
<feature type="region of interest" description="Disordered" evidence="1">
    <location>
        <begin position="1"/>
        <end position="221"/>
    </location>
</feature>
<feature type="compositionally biased region" description="Polar residues" evidence="1">
    <location>
        <begin position="11"/>
        <end position="25"/>
    </location>
</feature>
<reference evidence="2" key="1">
    <citation type="submission" date="2020-06" db="EMBL/GenBank/DDBJ databases">
        <authorList>
            <consortium name="Plant Systems Biology data submission"/>
        </authorList>
    </citation>
    <scope>NUCLEOTIDE SEQUENCE</scope>
    <source>
        <strain evidence="2">D6</strain>
    </source>
</reference>
<feature type="compositionally biased region" description="Basic and acidic residues" evidence="1">
    <location>
        <begin position="139"/>
        <end position="163"/>
    </location>
</feature>
<evidence type="ECO:0000256" key="1">
    <source>
        <dbReference type="SAM" id="MobiDB-lite"/>
    </source>
</evidence>
<dbReference type="Proteomes" id="UP001153069">
    <property type="component" value="Unassembled WGS sequence"/>
</dbReference>
<protein>
    <submittedName>
        <fullName evidence="2">Uncharacterized protein</fullName>
    </submittedName>
</protein>
<feature type="region of interest" description="Disordered" evidence="1">
    <location>
        <begin position="234"/>
        <end position="261"/>
    </location>
</feature>
<sequence>MMNRLFPRFNDYQQNYNGYSTNPMSSRRAVEERQRLSEMNRYSQWRQKKQLRRQQLEVQRQAEEEERRRQEQESQRQDEEEERRRQRLQRQSPAYTVVRGPDGRLYRVPVEQDRDDQASERRVASDLKRQRQSQPRYVRSSDGRMYEVRPRPTVDENEKENKVQKQPTTPVTKSFSDSVAKGNDRVKVEVSPQEKDDVTQVKISLRNDRKKDTTAANGSRRRRVTVIVEDVPESEIEDETKSIWRNRRPGPGESWMEPIAE</sequence>